<dbReference type="InterPro" id="IPR036875">
    <property type="entry name" value="Znf_CCHC_sf"/>
</dbReference>
<reference evidence="2" key="1">
    <citation type="submission" date="2020-06" db="EMBL/GenBank/DDBJ databases">
        <authorList>
            <person name="Li T."/>
            <person name="Hu X."/>
            <person name="Zhang T."/>
            <person name="Song X."/>
            <person name="Zhang H."/>
            <person name="Dai N."/>
            <person name="Sheng W."/>
            <person name="Hou X."/>
            <person name="Wei L."/>
        </authorList>
    </citation>
    <scope>NUCLEOTIDE SEQUENCE</scope>
    <source>
        <strain evidence="2">K16</strain>
        <tissue evidence="2">Leaf</tissue>
    </source>
</reference>
<name>A0AAE2BQU1_9LAMI</name>
<dbReference type="AlphaFoldDB" id="A0AAE2BQU1"/>
<comment type="caution">
    <text evidence="2">The sequence shown here is derived from an EMBL/GenBank/DDBJ whole genome shotgun (WGS) entry which is preliminary data.</text>
</comment>
<feature type="compositionally biased region" description="Polar residues" evidence="1">
    <location>
        <begin position="21"/>
        <end position="33"/>
    </location>
</feature>
<evidence type="ECO:0000256" key="1">
    <source>
        <dbReference type="SAM" id="MobiDB-lite"/>
    </source>
</evidence>
<evidence type="ECO:0000313" key="3">
    <source>
        <dbReference type="Proteomes" id="UP001289374"/>
    </source>
</evidence>
<organism evidence="2 3">
    <name type="scientific">Sesamum angolense</name>
    <dbReference type="NCBI Taxonomy" id="2727404"/>
    <lineage>
        <taxon>Eukaryota</taxon>
        <taxon>Viridiplantae</taxon>
        <taxon>Streptophyta</taxon>
        <taxon>Embryophyta</taxon>
        <taxon>Tracheophyta</taxon>
        <taxon>Spermatophyta</taxon>
        <taxon>Magnoliopsida</taxon>
        <taxon>eudicotyledons</taxon>
        <taxon>Gunneridae</taxon>
        <taxon>Pentapetalae</taxon>
        <taxon>asterids</taxon>
        <taxon>lamiids</taxon>
        <taxon>Lamiales</taxon>
        <taxon>Pedaliaceae</taxon>
        <taxon>Sesamum</taxon>
    </lineage>
</organism>
<sequence>MLFSVSSIKAKHWNKLIGAGPSNSQNQNKNLTPQGDKVMKRRREKQGRKKNMAKTKCYTCQKMSHFACECIKPKKVRPNTTSPSLLCAHMFLCLIISLTGLSTMGTEYVTCTLVVQEVIYLRRFPKSLCISMHINDVVVNYFDNTTTIAYAKDLKYHRRTKHVDTYITSSAIVLHKEKWFSGTFLPLI</sequence>
<gene>
    <name evidence="2" type="ORF">Sango_1909200</name>
</gene>
<proteinExistence type="predicted"/>
<dbReference type="Gene3D" id="4.10.60.10">
    <property type="entry name" value="Zinc finger, CCHC-type"/>
    <property type="match status" value="1"/>
</dbReference>
<reference evidence="2" key="2">
    <citation type="journal article" date="2024" name="Plant">
        <title>Genomic evolution and insights into agronomic trait innovations of Sesamum species.</title>
        <authorList>
            <person name="Miao H."/>
            <person name="Wang L."/>
            <person name="Qu L."/>
            <person name="Liu H."/>
            <person name="Sun Y."/>
            <person name="Le M."/>
            <person name="Wang Q."/>
            <person name="Wei S."/>
            <person name="Zheng Y."/>
            <person name="Lin W."/>
            <person name="Duan Y."/>
            <person name="Cao H."/>
            <person name="Xiong S."/>
            <person name="Wang X."/>
            <person name="Wei L."/>
            <person name="Li C."/>
            <person name="Ma Q."/>
            <person name="Ju M."/>
            <person name="Zhao R."/>
            <person name="Li G."/>
            <person name="Mu C."/>
            <person name="Tian Q."/>
            <person name="Mei H."/>
            <person name="Zhang T."/>
            <person name="Gao T."/>
            <person name="Zhang H."/>
        </authorList>
    </citation>
    <scope>NUCLEOTIDE SEQUENCE</scope>
    <source>
        <strain evidence="2">K16</strain>
    </source>
</reference>
<protein>
    <recommendedName>
        <fullName evidence="4">CCHC-type domain-containing protein</fullName>
    </recommendedName>
</protein>
<dbReference type="SUPFAM" id="SSF57756">
    <property type="entry name" value="Retrovirus zinc finger-like domains"/>
    <property type="match status" value="1"/>
</dbReference>
<feature type="region of interest" description="Disordered" evidence="1">
    <location>
        <begin position="17"/>
        <end position="49"/>
    </location>
</feature>
<evidence type="ECO:0008006" key="4">
    <source>
        <dbReference type="Google" id="ProtNLM"/>
    </source>
</evidence>
<dbReference type="Proteomes" id="UP001289374">
    <property type="component" value="Unassembled WGS sequence"/>
</dbReference>
<evidence type="ECO:0000313" key="2">
    <source>
        <dbReference type="EMBL" id="KAK4394384.1"/>
    </source>
</evidence>
<dbReference type="GO" id="GO:0003676">
    <property type="term" value="F:nucleic acid binding"/>
    <property type="evidence" value="ECO:0007669"/>
    <property type="project" value="InterPro"/>
</dbReference>
<dbReference type="GO" id="GO:0008270">
    <property type="term" value="F:zinc ion binding"/>
    <property type="evidence" value="ECO:0007669"/>
    <property type="project" value="InterPro"/>
</dbReference>
<keyword evidence="3" id="KW-1185">Reference proteome</keyword>
<accession>A0AAE2BQU1</accession>
<dbReference type="EMBL" id="JACGWL010000010">
    <property type="protein sequence ID" value="KAK4394384.1"/>
    <property type="molecule type" value="Genomic_DNA"/>
</dbReference>
<feature type="compositionally biased region" description="Basic residues" evidence="1">
    <location>
        <begin position="39"/>
        <end position="49"/>
    </location>
</feature>